<name>A0A9D1XJA8_9FIRM</name>
<dbReference type="SUPFAM" id="SSF158622">
    <property type="entry name" value="YheA/YmcA-like"/>
    <property type="match status" value="1"/>
</dbReference>
<reference evidence="1" key="1">
    <citation type="journal article" date="2021" name="PeerJ">
        <title>Extensive microbial diversity within the chicken gut microbiome revealed by metagenomics and culture.</title>
        <authorList>
            <person name="Gilroy R."/>
            <person name="Ravi A."/>
            <person name="Getino M."/>
            <person name="Pursley I."/>
            <person name="Horton D.L."/>
            <person name="Alikhan N.F."/>
            <person name="Baker D."/>
            <person name="Gharbi K."/>
            <person name="Hall N."/>
            <person name="Watson M."/>
            <person name="Adriaenssens E.M."/>
            <person name="Foster-Nyarko E."/>
            <person name="Jarju S."/>
            <person name="Secka A."/>
            <person name="Antonio M."/>
            <person name="Oren A."/>
            <person name="Chaudhuri R.R."/>
            <person name="La Ragione R."/>
            <person name="Hildebrand F."/>
            <person name="Pallen M.J."/>
        </authorList>
    </citation>
    <scope>NUCLEOTIDE SEQUENCE</scope>
    <source>
        <strain evidence="1">ChiGjej1B1-14440</strain>
    </source>
</reference>
<dbReference type="Proteomes" id="UP000886724">
    <property type="component" value="Unassembled WGS sequence"/>
</dbReference>
<accession>A0A9D1XJA8</accession>
<reference evidence="1" key="2">
    <citation type="submission" date="2021-04" db="EMBL/GenBank/DDBJ databases">
        <authorList>
            <person name="Gilroy R."/>
        </authorList>
    </citation>
    <scope>NUCLEOTIDE SEQUENCE</scope>
    <source>
        <strain evidence="1">ChiGjej1B1-14440</strain>
    </source>
</reference>
<dbReference type="Gene3D" id="1.20.1500.10">
    <property type="entry name" value="YheA/YmcA-like"/>
    <property type="match status" value="1"/>
</dbReference>
<dbReference type="EMBL" id="DXET01000031">
    <property type="protein sequence ID" value="HIX80568.1"/>
    <property type="molecule type" value="Genomic_DNA"/>
</dbReference>
<dbReference type="Pfam" id="PF06133">
    <property type="entry name" value="Com_YlbF"/>
    <property type="match status" value="1"/>
</dbReference>
<dbReference type="InterPro" id="IPR023378">
    <property type="entry name" value="YheA/YmcA-like_dom_sf"/>
</dbReference>
<protein>
    <submittedName>
        <fullName evidence="1">YlbF family regulator</fullName>
    </submittedName>
</protein>
<proteinExistence type="predicted"/>
<evidence type="ECO:0000313" key="1">
    <source>
        <dbReference type="EMBL" id="HIX80568.1"/>
    </source>
</evidence>
<sequence length="115" mass="14112">MEEILDRLIEQIKLDQRYLDYIEAEKKLHDDDIESLLKEYQDKLSEYEDLKKYEQYIDNQEIKNEIRKLKKEIGENPVIIDYYQKYHNLNDFLEQITKIVFGNISKQLDLSPYEF</sequence>
<dbReference type="AlphaFoldDB" id="A0A9D1XJA8"/>
<dbReference type="InterPro" id="IPR010368">
    <property type="entry name" value="Com_YlbF"/>
</dbReference>
<evidence type="ECO:0000313" key="2">
    <source>
        <dbReference type="Proteomes" id="UP000886724"/>
    </source>
</evidence>
<comment type="caution">
    <text evidence="1">The sequence shown here is derived from an EMBL/GenBank/DDBJ whole genome shotgun (WGS) entry which is preliminary data.</text>
</comment>
<gene>
    <name evidence="1" type="ORF">H9980_01150</name>
</gene>
<organism evidence="1 2">
    <name type="scientific">Candidatus Erysipelatoclostridium merdavium</name>
    <dbReference type="NCBI Taxonomy" id="2838566"/>
    <lineage>
        <taxon>Bacteria</taxon>
        <taxon>Bacillati</taxon>
        <taxon>Bacillota</taxon>
        <taxon>Erysipelotrichia</taxon>
        <taxon>Erysipelotrichales</taxon>
        <taxon>Erysipelotrichales incertae sedis</taxon>
    </lineage>
</organism>